<sequence>MELKRSGRFETVTLSLSVGSVKAAQGQPTRVSGDNRYATAAKVATTNWTTSDNVVLVSGEGYADAVSASALAKN</sequence>
<name>A0A3M0SFT4_9CLOT</name>
<dbReference type="EMBL" id="RFAQ01000062">
    <property type="protein sequence ID" value="RMC96524.1"/>
    <property type="molecule type" value="Genomic_DNA"/>
</dbReference>
<reference evidence="1 2" key="1">
    <citation type="submission" date="2018-10" db="EMBL/GenBank/DDBJ databases">
        <title>Genome-centric metagenomics revealed C2 chemical producing, CO utilizing Clostridium with novel acetogenic gene cluster.</title>
        <authorList>
            <person name="Kang H."/>
            <person name="Park B."/>
            <person name="Choi I.G."/>
            <person name="Chang I.S."/>
        </authorList>
    </citation>
    <scope>NUCLEOTIDE SEQUENCE [LARGE SCALE GENOMIC DNA]</scope>
    <source>
        <strain evidence="1 2">H21-9</strain>
    </source>
</reference>
<accession>A0A3M0SFT4</accession>
<organism evidence="1 2">
    <name type="scientific">Clostridium autoethanogenum</name>
    <dbReference type="NCBI Taxonomy" id="84023"/>
    <lineage>
        <taxon>Bacteria</taxon>
        <taxon>Bacillati</taxon>
        <taxon>Bacillota</taxon>
        <taxon>Clostridia</taxon>
        <taxon>Eubacteriales</taxon>
        <taxon>Clostridiaceae</taxon>
        <taxon>Clostridium</taxon>
    </lineage>
</organism>
<dbReference type="Pfam" id="PF04122">
    <property type="entry name" value="CW_binding_2"/>
    <property type="match status" value="1"/>
</dbReference>
<dbReference type="InterPro" id="IPR007253">
    <property type="entry name" value="Cell_wall-bd_2"/>
</dbReference>
<comment type="caution">
    <text evidence="1">The sequence shown here is derived from an EMBL/GenBank/DDBJ whole genome shotgun (WGS) entry which is preliminary data.</text>
</comment>
<dbReference type="Proteomes" id="UP000277999">
    <property type="component" value="Unassembled WGS sequence"/>
</dbReference>
<dbReference type="PANTHER" id="PTHR30032:SF8">
    <property type="entry name" value="GERMINATION-SPECIFIC N-ACETYLMURAMOYL-L-ALANINE AMIDASE"/>
    <property type="match status" value="1"/>
</dbReference>
<protein>
    <submittedName>
        <fullName evidence="1">Cell wall-binding repeat-containing protein</fullName>
    </submittedName>
</protein>
<dbReference type="AlphaFoldDB" id="A0A3M0SFT4"/>
<gene>
    <name evidence="1" type="ORF">D9O40_15770</name>
</gene>
<evidence type="ECO:0000313" key="1">
    <source>
        <dbReference type="EMBL" id="RMC96524.1"/>
    </source>
</evidence>
<dbReference type="PANTHER" id="PTHR30032">
    <property type="entry name" value="N-ACETYLMURAMOYL-L-ALANINE AMIDASE-RELATED"/>
    <property type="match status" value="1"/>
</dbReference>
<dbReference type="InterPro" id="IPR051922">
    <property type="entry name" value="Bact_Sporulation_Assoc"/>
</dbReference>
<proteinExistence type="predicted"/>
<evidence type="ECO:0000313" key="2">
    <source>
        <dbReference type="Proteomes" id="UP000277999"/>
    </source>
</evidence>